<dbReference type="GO" id="GO:0003677">
    <property type="term" value="F:DNA binding"/>
    <property type="evidence" value="ECO:0007669"/>
    <property type="project" value="InterPro"/>
</dbReference>
<name>A0A517YIP4_9BACT</name>
<protein>
    <submittedName>
        <fullName evidence="2">Transposase IS200 like protein</fullName>
    </submittedName>
</protein>
<evidence type="ECO:0000313" key="2">
    <source>
        <dbReference type="EMBL" id="QDU30081.1"/>
    </source>
</evidence>
<evidence type="ECO:0000313" key="3">
    <source>
        <dbReference type="Proteomes" id="UP000315017"/>
    </source>
</evidence>
<dbReference type="EMBL" id="CP036274">
    <property type="protein sequence ID" value="QDU30081.1"/>
    <property type="molecule type" value="Genomic_DNA"/>
</dbReference>
<dbReference type="GO" id="GO:0004803">
    <property type="term" value="F:transposase activity"/>
    <property type="evidence" value="ECO:0007669"/>
    <property type="project" value="InterPro"/>
</dbReference>
<accession>A0A517YIP4</accession>
<dbReference type="SUPFAM" id="SSF143422">
    <property type="entry name" value="Transposase IS200-like"/>
    <property type="match status" value="1"/>
</dbReference>
<dbReference type="Gene3D" id="3.30.70.1290">
    <property type="entry name" value="Transposase IS200-like"/>
    <property type="match status" value="1"/>
</dbReference>
<evidence type="ECO:0000259" key="1">
    <source>
        <dbReference type="Pfam" id="PF01797"/>
    </source>
</evidence>
<feature type="domain" description="Transposase IS200-like" evidence="1">
    <location>
        <begin position="25"/>
        <end position="78"/>
    </location>
</feature>
<dbReference type="GO" id="GO:0006313">
    <property type="term" value="P:DNA transposition"/>
    <property type="evidence" value="ECO:0007669"/>
    <property type="project" value="InterPro"/>
</dbReference>
<proteinExistence type="predicted"/>
<dbReference type="AlphaFoldDB" id="A0A517YIP4"/>
<dbReference type="Pfam" id="PF01797">
    <property type="entry name" value="Y1_Tnp"/>
    <property type="match status" value="1"/>
</dbReference>
<dbReference type="InterPro" id="IPR036515">
    <property type="entry name" value="Transposase_17_sf"/>
</dbReference>
<dbReference type="InterPro" id="IPR002686">
    <property type="entry name" value="Transposase_17"/>
</dbReference>
<keyword evidence="3" id="KW-1185">Reference proteome</keyword>
<organism evidence="2 3">
    <name type="scientific">Anatilimnocola aggregata</name>
    <dbReference type="NCBI Taxonomy" id="2528021"/>
    <lineage>
        <taxon>Bacteria</taxon>
        <taxon>Pseudomonadati</taxon>
        <taxon>Planctomycetota</taxon>
        <taxon>Planctomycetia</taxon>
        <taxon>Pirellulales</taxon>
        <taxon>Pirellulaceae</taxon>
        <taxon>Anatilimnocola</taxon>
    </lineage>
</organism>
<dbReference type="Proteomes" id="UP000315017">
    <property type="component" value="Chromosome"/>
</dbReference>
<dbReference type="KEGG" id="aagg:ETAA8_52000"/>
<reference evidence="2 3" key="1">
    <citation type="submission" date="2019-02" db="EMBL/GenBank/DDBJ databases">
        <title>Deep-cultivation of Planctomycetes and their phenomic and genomic characterization uncovers novel biology.</title>
        <authorList>
            <person name="Wiegand S."/>
            <person name="Jogler M."/>
            <person name="Boedeker C."/>
            <person name="Pinto D."/>
            <person name="Vollmers J."/>
            <person name="Rivas-Marin E."/>
            <person name="Kohn T."/>
            <person name="Peeters S.H."/>
            <person name="Heuer A."/>
            <person name="Rast P."/>
            <person name="Oberbeckmann S."/>
            <person name="Bunk B."/>
            <person name="Jeske O."/>
            <person name="Meyerdierks A."/>
            <person name="Storesund J.E."/>
            <person name="Kallscheuer N."/>
            <person name="Luecker S."/>
            <person name="Lage O.M."/>
            <person name="Pohl T."/>
            <person name="Merkel B.J."/>
            <person name="Hornburger P."/>
            <person name="Mueller R.-W."/>
            <person name="Bruemmer F."/>
            <person name="Labrenz M."/>
            <person name="Spormann A.M."/>
            <person name="Op den Camp H."/>
            <person name="Overmann J."/>
            <person name="Amann R."/>
            <person name="Jetten M.S.M."/>
            <person name="Mascher T."/>
            <person name="Medema M.H."/>
            <person name="Devos D.P."/>
            <person name="Kaster A.-K."/>
            <person name="Ovreas L."/>
            <person name="Rohde M."/>
            <person name="Galperin M.Y."/>
            <person name="Jogler C."/>
        </authorList>
    </citation>
    <scope>NUCLEOTIDE SEQUENCE [LARGE SCALE GENOMIC DNA]</scope>
    <source>
        <strain evidence="2 3">ETA_A8</strain>
    </source>
</reference>
<gene>
    <name evidence="2" type="ORF">ETAA8_52000</name>
</gene>
<sequence>MKDGRQKYKTIKHYHEPSDLHELTFSCYRRITQLTNHEIREKLARSIDLAGEKWRFSLVAFVFMPEHLHLLVWPHDDQPAIDDYLRDVKLPVSVFQKAQLIAHRSRLLQRLTVPSGVDRGQFRR</sequence>